<sequence length="30" mass="3136">MRCKARVSEVSGLDPDATESGDREGKSSAP</sequence>
<proteinExistence type="predicted"/>
<feature type="compositionally biased region" description="Basic and acidic residues" evidence="1">
    <location>
        <begin position="20"/>
        <end position="30"/>
    </location>
</feature>
<protein>
    <submittedName>
        <fullName evidence="2">Uncharacterized protein</fullName>
    </submittedName>
</protein>
<accession>B1SYC2</accession>
<evidence type="ECO:0000313" key="2">
    <source>
        <dbReference type="EMBL" id="EDT43651.1"/>
    </source>
</evidence>
<reference evidence="2 3" key="1">
    <citation type="submission" date="2008-03" db="EMBL/GenBank/DDBJ databases">
        <title>Sequencing of the draft genome and assembly of Burkholderia ambifaria MEX-5.</title>
        <authorList>
            <consortium name="US DOE Joint Genome Institute (JGI-PGF)"/>
            <person name="Copeland A."/>
            <person name="Lucas S."/>
            <person name="Lapidus A."/>
            <person name="Glavina del Rio T."/>
            <person name="Dalin E."/>
            <person name="Tice H."/>
            <person name="Bruce D."/>
            <person name="Goodwin L."/>
            <person name="Pitluck S."/>
            <person name="Larimer F."/>
            <person name="Land M.L."/>
            <person name="Hauser L."/>
            <person name="Tiedje J."/>
            <person name="Richardson P."/>
        </authorList>
    </citation>
    <scope>NUCLEOTIDE SEQUENCE [LARGE SCALE GENOMIC DNA]</scope>
    <source>
        <strain evidence="2 3">MEX-5</strain>
    </source>
</reference>
<evidence type="ECO:0000313" key="3">
    <source>
        <dbReference type="Proteomes" id="UP000004814"/>
    </source>
</evidence>
<organism evidence="2 3">
    <name type="scientific">Burkholderia ambifaria MEX-5</name>
    <dbReference type="NCBI Taxonomy" id="396597"/>
    <lineage>
        <taxon>Bacteria</taxon>
        <taxon>Pseudomonadati</taxon>
        <taxon>Pseudomonadota</taxon>
        <taxon>Betaproteobacteria</taxon>
        <taxon>Burkholderiales</taxon>
        <taxon>Burkholderiaceae</taxon>
        <taxon>Burkholderia</taxon>
        <taxon>Burkholderia cepacia complex</taxon>
    </lineage>
</organism>
<dbReference type="Proteomes" id="UP000004814">
    <property type="component" value="Unassembled WGS sequence"/>
</dbReference>
<comment type="caution">
    <text evidence="2">The sequence shown here is derived from an EMBL/GenBank/DDBJ whole genome shotgun (WGS) entry which is preliminary data.</text>
</comment>
<name>B1SYC2_9BURK</name>
<dbReference type="EMBL" id="ABLK01000010">
    <property type="protein sequence ID" value="EDT43651.1"/>
    <property type="molecule type" value="Genomic_DNA"/>
</dbReference>
<dbReference type="AlphaFoldDB" id="B1SYC2"/>
<feature type="region of interest" description="Disordered" evidence="1">
    <location>
        <begin position="1"/>
        <end position="30"/>
    </location>
</feature>
<evidence type="ECO:0000256" key="1">
    <source>
        <dbReference type="SAM" id="MobiDB-lite"/>
    </source>
</evidence>
<gene>
    <name evidence="2" type="ORF">BamMEX5DRAFT_0538</name>
</gene>